<dbReference type="InterPro" id="IPR029035">
    <property type="entry name" value="DHS-like_NAD/FAD-binding_dom"/>
</dbReference>
<keyword evidence="3" id="KW-0479">Metal-binding</keyword>
<dbReference type="Gene3D" id="3.30.1600.10">
    <property type="entry name" value="SIR2/SIRT2 'Small Domain"/>
    <property type="match status" value="1"/>
</dbReference>
<feature type="binding site" evidence="3">
    <location>
        <position position="291"/>
    </location>
    <ligand>
        <name>Zn(2+)</name>
        <dbReference type="ChEBI" id="CHEBI:29105"/>
    </ligand>
</feature>
<feature type="compositionally biased region" description="Polar residues" evidence="4">
    <location>
        <begin position="134"/>
        <end position="145"/>
    </location>
</feature>
<accession>A0A813KQS8</accession>
<dbReference type="InterPro" id="IPR026590">
    <property type="entry name" value="Ssirtuin_cat_dom"/>
</dbReference>
<dbReference type="InterPro" id="IPR050134">
    <property type="entry name" value="NAD-dep_sirtuin_deacylases"/>
</dbReference>
<feature type="compositionally biased region" description="Low complexity" evidence="4">
    <location>
        <begin position="829"/>
        <end position="847"/>
    </location>
</feature>
<evidence type="ECO:0000259" key="5">
    <source>
        <dbReference type="PROSITE" id="PS50305"/>
    </source>
</evidence>
<dbReference type="PANTHER" id="PTHR11085:SF4">
    <property type="entry name" value="NAD-DEPENDENT PROTEIN DEACYLASE"/>
    <property type="match status" value="1"/>
</dbReference>
<comment type="caution">
    <text evidence="6">The sequence shown here is derived from an EMBL/GenBank/DDBJ whole genome shotgun (WGS) entry which is preliminary data.</text>
</comment>
<dbReference type="EMBL" id="CAJNNW010032032">
    <property type="protein sequence ID" value="CAE8710736.1"/>
    <property type="molecule type" value="Genomic_DNA"/>
</dbReference>
<feature type="compositionally biased region" description="Low complexity" evidence="4">
    <location>
        <begin position="870"/>
        <end position="879"/>
    </location>
</feature>
<dbReference type="Gene3D" id="3.40.50.1220">
    <property type="entry name" value="TPP-binding domain"/>
    <property type="match status" value="1"/>
</dbReference>
<feature type="compositionally biased region" description="Low complexity" evidence="4">
    <location>
        <begin position="119"/>
        <end position="133"/>
    </location>
</feature>
<feature type="region of interest" description="Disordered" evidence="4">
    <location>
        <begin position="1"/>
        <end position="70"/>
    </location>
</feature>
<evidence type="ECO:0000256" key="2">
    <source>
        <dbReference type="ARBA" id="ARBA00023027"/>
    </source>
</evidence>
<feature type="binding site" evidence="3">
    <location>
        <position position="286"/>
    </location>
    <ligand>
        <name>Zn(2+)</name>
        <dbReference type="ChEBI" id="CHEBI:29105"/>
    </ligand>
</feature>
<keyword evidence="1" id="KW-0808">Transferase</keyword>
<feature type="active site" description="Proton acceptor" evidence="3">
    <location>
        <position position="278"/>
    </location>
</feature>
<reference evidence="6" key="1">
    <citation type="submission" date="2021-02" db="EMBL/GenBank/DDBJ databases">
        <authorList>
            <person name="Dougan E. K."/>
            <person name="Rhodes N."/>
            <person name="Thang M."/>
            <person name="Chan C."/>
        </authorList>
    </citation>
    <scope>NUCLEOTIDE SEQUENCE</scope>
</reference>
<dbReference type="GO" id="GO:0070403">
    <property type="term" value="F:NAD+ binding"/>
    <property type="evidence" value="ECO:0007669"/>
    <property type="project" value="InterPro"/>
</dbReference>
<organism evidence="6 7">
    <name type="scientific">Polarella glacialis</name>
    <name type="common">Dinoflagellate</name>
    <dbReference type="NCBI Taxonomy" id="89957"/>
    <lineage>
        <taxon>Eukaryota</taxon>
        <taxon>Sar</taxon>
        <taxon>Alveolata</taxon>
        <taxon>Dinophyceae</taxon>
        <taxon>Suessiales</taxon>
        <taxon>Suessiaceae</taxon>
        <taxon>Polarella</taxon>
    </lineage>
</organism>
<feature type="compositionally biased region" description="Basic and acidic residues" evidence="4">
    <location>
        <begin position="776"/>
        <end position="795"/>
    </location>
</feature>
<keyword evidence="2" id="KW-0520">NAD</keyword>
<evidence type="ECO:0000313" key="7">
    <source>
        <dbReference type="Proteomes" id="UP000626109"/>
    </source>
</evidence>
<feature type="region of interest" description="Disordered" evidence="4">
    <location>
        <begin position="760"/>
        <end position="932"/>
    </location>
</feature>
<dbReference type="InterPro" id="IPR003000">
    <property type="entry name" value="Sirtuin"/>
</dbReference>
<evidence type="ECO:0000256" key="3">
    <source>
        <dbReference type="PROSITE-ProRule" id="PRU00236"/>
    </source>
</evidence>
<keyword evidence="3" id="KW-0862">Zinc</keyword>
<sequence>MTADELEDQADKDLESDLTGSVELNPGSRGDESAEIPLHETAEVLQISPGSESPFVQEPEPGVGGPQQVRRSARIAVQKSAAPAPEVAAVRPSLRTKAFCLNLSNRSRSRRKKEPPPLSQQVSAPSAVPAAVATGSNRANSSPQAQDELMQRDLAQAAEWLLNADVLLVGSGAGMGVDSGLATFRGPGSAGAWPGLDRAGLSYETLCSPKWFQKDPRLAWAFWSFCYGAYQSAHPHTGYSIVRRFSELAPLGSFSFTSNIDGHWQRSGWPEDKLVEIHGDVRWFQCSVPCCERVWESPEHLDLEQPSFDESAGHEDDNSNNSNTGGESCQVHGALPTCPECGAVARPAVMLFGKDRALSRERLNSQLASYNSWLENLQGRSQREHLRIVCLEIGCGVSVPTVRDELESVLTRFPGAVLIRVNPHNSEVSTDFWGRSVSLAMSASQALDLLQRQVVAARAAQRICTFIVRDHGNIARAVEAPMKATALRVLHLLELSGVRVRYGQLRGPRDPPQEPYVVFFRLRNSPEFNSLASCAPESCFFKLDNGLLSPVMACFQAMHIWFDADSSQIVSDGIDWCQRIVGDLAKQIVAPQPQDEIRPKSDLRTVAAMLQAVEEAVLPRFGLTYDNAGLKALHAKIWLYGTCDAHIFRLADEYLDLSCIRLAGHLPWSDSRVKDTFSWRPPGQKSQQRLLGRCLRVAELQRRAQDRRAQVELVAQHANRVPKPVSRACPRAAVGTCRCVVDRRCRGRALLAQALADAEAFEDVPRRDPAPSALDKAADAAKEESDETRQIDRIKSRVASPAVAPRPAPAVASRHSGDKRAIPQLSADNSNNNNNNNSSSNSNSISNKRGAKLVGGRGNPGSRSRRVLDNNKNNKNNNKNNKKKKKKNNNNIMHQSQEGPAAKNARPQQRLKQVSAAPAAISNNNSINNNNNNNNNISYEVAFGGLCRGSTVRILDDPTHRGMTGILADYDRATDTWQVHGNHFGSKYFPAASLAFFVGKRPISTLESDTPRVDEEKTWLIDDLPA</sequence>
<feature type="binding site" evidence="3">
    <location>
        <position position="338"/>
    </location>
    <ligand>
        <name>Zn(2+)</name>
        <dbReference type="ChEBI" id="CHEBI:29105"/>
    </ligand>
</feature>
<dbReference type="InterPro" id="IPR026591">
    <property type="entry name" value="Sirtuin_cat_small_dom_sf"/>
</dbReference>
<evidence type="ECO:0000256" key="4">
    <source>
        <dbReference type="SAM" id="MobiDB-lite"/>
    </source>
</evidence>
<dbReference type="GO" id="GO:0017136">
    <property type="term" value="F:histone deacetylase activity, NAD-dependent"/>
    <property type="evidence" value="ECO:0007669"/>
    <property type="project" value="TreeGrafter"/>
</dbReference>
<dbReference type="GO" id="GO:0046872">
    <property type="term" value="F:metal ion binding"/>
    <property type="evidence" value="ECO:0007669"/>
    <property type="project" value="UniProtKB-KW"/>
</dbReference>
<dbReference type="PROSITE" id="PS50305">
    <property type="entry name" value="SIRTUIN"/>
    <property type="match status" value="1"/>
</dbReference>
<dbReference type="Proteomes" id="UP000626109">
    <property type="component" value="Unassembled WGS sequence"/>
</dbReference>
<dbReference type="CDD" id="cd00296">
    <property type="entry name" value="SIR2"/>
    <property type="match status" value="1"/>
</dbReference>
<dbReference type="PANTHER" id="PTHR11085">
    <property type="entry name" value="NAD-DEPENDENT PROTEIN DEACYLASE SIRTUIN-5, MITOCHONDRIAL-RELATED"/>
    <property type="match status" value="1"/>
</dbReference>
<feature type="compositionally biased region" description="Basic and acidic residues" evidence="4">
    <location>
        <begin position="29"/>
        <end position="42"/>
    </location>
</feature>
<feature type="region of interest" description="Disordered" evidence="4">
    <location>
        <begin position="305"/>
        <end position="328"/>
    </location>
</feature>
<dbReference type="AlphaFoldDB" id="A0A813KQS8"/>
<evidence type="ECO:0000256" key="1">
    <source>
        <dbReference type="ARBA" id="ARBA00022679"/>
    </source>
</evidence>
<feature type="compositionally biased region" description="Low complexity" evidence="4">
    <location>
        <begin position="921"/>
        <end position="932"/>
    </location>
</feature>
<dbReference type="Pfam" id="PF02146">
    <property type="entry name" value="SIR2"/>
    <property type="match status" value="1"/>
</dbReference>
<feature type="domain" description="Deacetylase sirtuin-type" evidence="5">
    <location>
        <begin position="147"/>
        <end position="457"/>
    </location>
</feature>
<evidence type="ECO:0000313" key="6">
    <source>
        <dbReference type="EMBL" id="CAE8710736.1"/>
    </source>
</evidence>
<name>A0A813KQS8_POLGL</name>
<feature type="binding site" evidence="3">
    <location>
        <position position="341"/>
    </location>
    <ligand>
        <name>Zn(2+)</name>
        <dbReference type="ChEBI" id="CHEBI:29105"/>
    </ligand>
</feature>
<proteinExistence type="predicted"/>
<feature type="compositionally biased region" description="Low complexity" evidence="4">
    <location>
        <begin position="797"/>
        <end position="814"/>
    </location>
</feature>
<protein>
    <recommendedName>
        <fullName evidence="5">Deacetylase sirtuin-type domain-containing protein</fullName>
    </recommendedName>
</protein>
<feature type="region of interest" description="Disordered" evidence="4">
    <location>
        <begin position="102"/>
        <end position="148"/>
    </location>
</feature>
<dbReference type="SUPFAM" id="SSF52467">
    <property type="entry name" value="DHS-like NAD/FAD-binding domain"/>
    <property type="match status" value="1"/>
</dbReference>
<gene>
    <name evidence="6" type="ORF">PGLA2088_LOCUS36097</name>
</gene>